<evidence type="ECO:0000256" key="2">
    <source>
        <dbReference type="ARBA" id="ARBA00022475"/>
    </source>
</evidence>
<keyword evidence="5 14" id="KW-0812">Transmembrane</keyword>
<dbReference type="PROSITE" id="PS00237">
    <property type="entry name" value="G_PROTEIN_RECEP_F1_1"/>
    <property type="match status" value="1"/>
</dbReference>
<dbReference type="AlphaFoldDB" id="A0A9N7Y922"/>
<keyword evidence="12 14" id="KW-0807">Transducer</keyword>
<comment type="subcellular location">
    <subcellularLocation>
        <location evidence="1">Cell membrane</location>
        <topology evidence="1">Multi-pass membrane protein</topology>
    </subcellularLocation>
</comment>
<keyword evidence="9" id="KW-1015">Disulfide bond</keyword>
<keyword evidence="3" id="KW-0145">Chemotaxis</keyword>
<evidence type="ECO:0000256" key="5">
    <source>
        <dbReference type="ARBA" id="ARBA00022692"/>
    </source>
</evidence>
<comment type="similarity">
    <text evidence="14">Belongs to the G-protein coupled receptor 1 family.</text>
</comment>
<feature type="region of interest" description="Disordered" evidence="15">
    <location>
        <begin position="356"/>
        <end position="386"/>
    </location>
</feature>
<evidence type="ECO:0000256" key="8">
    <source>
        <dbReference type="ARBA" id="ARBA00023136"/>
    </source>
</evidence>
<evidence type="ECO:0000313" key="19">
    <source>
        <dbReference type="Proteomes" id="UP001153269"/>
    </source>
</evidence>
<keyword evidence="2" id="KW-1003">Cell membrane</keyword>
<keyword evidence="8 16" id="KW-0472">Membrane</keyword>
<dbReference type="PANTHER" id="PTHR24225">
    <property type="entry name" value="CHEMOTACTIC RECEPTOR"/>
    <property type="match status" value="1"/>
</dbReference>
<dbReference type="Pfam" id="PF00001">
    <property type="entry name" value="7tm_1"/>
    <property type="match status" value="1"/>
</dbReference>
<evidence type="ECO:0000259" key="17">
    <source>
        <dbReference type="PROSITE" id="PS50262"/>
    </source>
</evidence>
<dbReference type="Gene3D" id="1.20.1070.10">
    <property type="entry name" value="Rhodopsin 7-helix transmembrane proteins"/>
    <property type="match status" value="1"/>
</dbReference>
<protein>
    <recommendedName>
        <fullName evidence="17">G-protein coupled receptors family 1 profile domain-containing protein</fullName>
    </recommendedName>
</protein>
<keyword evidence="4" id="KW-0597">Phosphoprotein</keyword>
<evidence type="ECO:0000256" key="12">
    <source>
        <dbReference type="ARBA" id="ARBA00023224"/>
    </source>
</evidence>
<dbReference type="GO" id="GO:0004875">
    <property type="term" value="F:complement receptor activity"/>
    <property type="evidence" value="ECO:0007669"/>
    <property type="project" value="TreeGrafter"/>
</dbReference>
<feature type="transmembrane region" description="Helical" evidence="16">
    <location>
        <begin position="205"/>
        <end position="226"/>
    </location>
</feature>
<evidence type="ECO:0000256" key="14">
    <source>
        <dbReference type="RuleBase" id="RU000688"/>
    </source>
</evidence>
<feature type="transmembrane region" description="Helical" evidence="16">
    <location>
        <begin position="103"/>
        <end position="123"/>
    </location>
</feature>
<comment type="similarity">
    <text evidence="13">Belongs to the chemokine-like receptor (CMKLR) family.</text>
</comment>
<dbReference type="Proteomes" id="UP001153269">
    <property type="component" value="Unassembled WGS sequence"/>
</dbReference>
<evidence type="ECO:0000256" key="13">
    <source>
        <dbReference type="ARBA" id="ARBA00025736"/>
    </source>
</evidence>
<evidence type="ECO:0000313" key="18">
    <source>
        <dbReference type="EMBL" id="CAB1415789.1"/>
    </source>
</evidence>
<dbReference type="PANTHER" id="PTHR24225:SF72">
    <property type="entry name" value="G-PROTEIN COUPLED RECEPTORS FAMILY 1 PROFILE DOMAIN-CONTAINING PROTEIN-RELATED"/>
    <property type="match status" value="1"/>
</dbReference>
<keyword evidence="11" id="KW-0325">Glycoprotein</keyword>
<evidence type="ECO:0000256" key="1">
    <source>
        <dbReference type="ARBA" id="ARBA00004651"/>
    </source>
</evidence>
<accession>A0A9N7Y922</accession>
<keyword evidence="7 14" id="KW-0297">G-protein coupled receptor</keyword>
<keyword evidence="10 14" id="KW-0675">Receptor</keyword>
<dbReference type="FunFam" id="1.20.1070.10:FF:000034">
    <property type="entry name" value="G-protein coupled receptor 1"/>
    <property type="match status" value="1"/>
</dbReference>
<evidence type="ECO:0000256" key="9">
    <source>
        <dbReference type="ARBA" id="ARBA00023157"/>
    </source>
</evidence>
<dbReference type="SUPFAM" id="SSF81321">
    <property type="entry name" value="Family A G protein-coupled receptor-like"/>
    <property type="match status" value="1"/>
</dbReference>
<evidence type="ECO:0000256" key="7">
    <source>
        <dbReference type="ARBA" id="ARBA00023040"/>
    </source>
</evidence>
<dbReference type="GO" id="GO:0005886">
    <property type="term" value="C:plasma membrane"/>
    <property type="evidence" value="ECO:0007669"/>
    <property type="project" value="UniProtKB-SubCell"/>
</dbReference>
<reference evidence="18" key="1">
    <citation type="submission" date="2020-03" db="EMBL/GenBank/DDBJ databases">
        <authorList>
            <person name="Weist P."/>
        </authorList>
    </citation>
    <scope>NUCLEOTIDE SEQUENCE</scope>
</reference>
<evidence type="ECO:0000256" key="16">
    <source>
        <dbReference type="SAM" id="Phobius"/>
    </source>
</evidence>
<dbReference type="PROSITE" id="PS50262">
    <property type="entry name" value="G_PROTEIN_RECEP_F1_2"/>
    <property type="match status" value="1"/>
</dbReference>
<evidence type="ECO:0000256" key="3">
    <source>
        <dbReference type="ARBA" id="ARBA00022500"/>
    </source>
</evidence>
<dbReference type="PRINTS" id="PR00237">
    <property type="entry name" value="GPCRRHODOPSN"/>
</dbReference>
<name>A0A9N7Y922_PLEPL</name>
<dbReference type="InterPro" id="IPR000276">
    <property type="entry name" value="GPCR_Rhodpsn"/>
</dbReference>
<comment type="caution">
    <text evidence="18">The sequence shown here is derived from an EMBL/GenBank/DDBJ whole genome shotgun (WGS) entry which is preliminary data.</text>
</comment>
<dbReference type="GO" id="GO:0006954">
    <property type="term" value="P:inflammatory response"/>
    <property type="evidence" value="ECO:0007669"/>
    <property type="project" value="TreeGrafter"/>
</dbReference>
<evidence type="ECO:0000256" key="15">
    <source>
        <dbReference type="SAM" id="MobiDB-lite"/>
    </source>
</evidence>
<keyword evidence="19" id="KW-1185">Reference proteome</keyword>
<evidence type="ECO:0000256" key="4">
    <source>
        <dbReference type="ARBA" id="ARBA00022553"/>
    </source>
</evidence>
<feature type="compositionally biased region" description="Acidic residues" evidence="15">
    <location>
        <begin position="362"/>
        <end position="374"/>
    </location>
</feature>
<dbReference type="GO" id="GO:0007200">
    <property type="term" value="P:phospholipase C-activating G protein-coupled receptor signaling pathway"/>
    <property type="evidence" value="ECO:0007669"/>
    <property type="project" value="TreeGrafter"/>
</dbReference>
<sequence length="386" mass="43378">MAHCFKSNVTVDPSNQSGNVSSVNIFAISLHGLFSSIGIIENLLILGVVGFHVRRSVISVWILNLAASDLLATSSLPFFTLYMARGNTWTLGRTFCRIHSSTFFLNMFVSGFLLAAISMDRCLVVVRPVWAQNHRSIKLVKKICGGIWALAVVCTIPFYMFRDTIPLPNGKILCYYNYNVFLPSEPFNHEALCKQRKEALAFMKLFLAFLIPLLIIILSYITVYSHLARRGYRRSYRFVRLVIAVVVSFVLCWAPYHFFIIMEVLSPSGHRMQKLAGGALQVAATLGFLNSVLNPFLYVFSCPDLCIKIRHSLGAVMESVLAEDLAELARRRSTARSSLSTTTEYIKKPSSVAALGLKTEEQEQEQEQEQDESVAEPTELMMNQLH</sequence>
<evidence type="ECO:0000256" key="10">
    <source>
        <dbReference type="ARBA" id="ARBA00023170"/>
    </source>
</evidence>
<feature type="transmembrane region" description="Helical" evidence="16">
    <location>
        <begin position="25"/>
        <end position="49"/>
    </location>
</feature>
<proteinExistence type="inferred from homology"/>
<dbReference type="GO" id="GO:0004953">
    <property type="term" value="F:icosanoid receptor activity"/>
    <property type="evidence" value="ECO:0007669"/>
    <property type="project" value="UniProtKB-ARBA"/>
</dbReference>
<dbReference type="EMBL" id="CADEAL010000175">
    <property type="protein sequence ID" value="CAB1415789.1"/>
    <property type="molecule type" value="Genomic_DNA"/>
</dbReference>
<feature type="transmembrane region" description="Helical" evidence="16">
    <location>
        <begin position="143"/>
        <end position="161"/>
    </location>
</feature>
<feature type="domain" description="G-protein coupled receptors family 1 profile" evidence="17">
    <location>
        <begin position="41"/>
        <end position="298"/>
    </location>
</feature>
<keyword evidence="6 16" id="KW-1133">Transmembrane helix</keyword>
<evidence type="ECO:0000256" key="6">
    <source>
        <dbReference type="ARBA" id="ARBA00022989"/>
    </source>
</evidence>
<dbReference type="GO" id="GO:0007204">
    <property type="term" value="P:positive regulation of cytosolic calcium ion concentration"/>
    <property type="evidence" value="ECO:0007669"/>
    <property type="project" value="TreeGrafter"/>
</dbReference>
<evidence type="ECO:0000256" key="11">
    <source>
        <dbReference type="ARBA" id="ARBA00023180"/>
    </source>
</evidence>
<dbReference type="InterPro" id="IPR000826">
    <property type="entry name" value="Formyl_rcpt-rel"/>
</dbReference>
<gene>
    <name evidence="18" type="ORF">PLEPLA_LOCUS3507</name>
</gene>
<feature type="transmembrane region" description="Helical" evidence="16">
    <location>
        <begin position="238"/>
        <end position="259"/>
    </location>
</feature>
<dbReference type="GO" id="GO:0006935">
    <property type="term" value="P:chemotaxis"/>
    <property type="evidence" value="ECO:0007669"/>
    <property type="project" value="UniProtKB-KW"/>
</dbReference>
<feature type="transmembrane region" description="Helical" evidence="16">
    <location>
        <begin position="61"/>
        <end position="83"/>
    </location>
</feature>
<organism evidence="18 19">
    <name type="scientific">Pleuronectes platessa</name>
    <name type="common">European plaice</name>
    <dbReference type="NCBI Taxonomy" id="8262"/>
    <lineage>
        <taxon>Eukaryota</taxon>
        <taxon>Metazoa</taxon>
        <taxon>Chordata</taxon>
        <taxon>Craniata</taxon>
        <taxon>Vertebrata</taxon>
        <taxon>Euteleostomi</taxon>
        <taxon>Actinopterygii</taxon>
        <taxon>Neopterygii</taxon>
        <taxon>Teleostei</taxon>
        <taxon>Neoteleostei</taxon>
        <taxon>Acanthomorphata</taxon>
        <taxon>Carangaria</taxon>
        <taxon>Pleuronectiformes</taxon>
        <taxon>Pleuronectoidei</taxon>
        <taxon>Pleuronectidae</taxon>
        <taxon>Pleuronectes</taxon>
    </lineage>
</organism>
<feature type="transmembrane region" description="Helical" evidence="16">
    <location>
        <begin position="279"/>
        <end position="300"/>
    </location>
</feature>
<dbReference type="PRINTS" id="PR00526">
    <property type="entry name" value="FMETLEUPHER"/>
</dbReference>
<dbReference type="InterPro" id="IPR017452">
    <property type="entry name" value="GPCR_Rhodpsn_7TM"/>
</dbReference>